<gene>
    <name evidence="1" type="ORF">B2A_14400</name>
</gene>
<comment type="caution">
    <text evidence="1">The sequence shown here is derived from an EMBL/GenBank/DDBJ whole genome shotgun (WGS) entry which is preliminary data.</text>
</comment>
<sequence>MELCRLLVDLGAHVSPVLTEEALYFVGATTFSALASEPAQVSPAQVSLFDSTDPIPH</sequence>
<dbReference type="EMBL" id="AUZZ01010452">
    <property type="protein sequence ID" value="EQD29881.1"/>
    <property type="molecule type" value="Genomic_DNA"/>
</dbReference>
<protein>
    <submittedName>
        <fullName evidence="1">Uncharacterized protein</fullName>
    </submittedName>
</protein>
<reference evidence="1" key="2">
    <citation type="journal article" date="2014" name="ISME J.">
        <title>Microbial stratification in low pH oxic and suboxic macroscopic growths along an acid mine drainage.</title>
        <authorList>
            <person name="Mendez-Garcia C."/>
            <person name="Mesa V."/>
            <person name="Sprenger R.R."/>
            <person name="Richter M."/>
            <person name="Diez M.S."/>
            <person name="Solano J."/>
            <person name="Bargiela R."/>
            <person name="Golyshina O.V."/>
            <person name="Manteca A."/>
            <person name="Ramos J.L."/>
            <person name="Gallego J.R."/>
            <person name="Llorente I."/>
            <person name="Martins Dos Santos V.A."/>
            <person name="Jensen O.N."/>
            <person name="Pelaez A.I."/>
            <person name="Sanchez J."/>
            <person name="Ferrer M."/>
        </authorList>
    </citation>
    <scope>NUCLEOTIDE SEQUENCE</scope>
</reference>
<evidence type="ECO:0000313" key="1">
    <source>
        <dbReference type="EMBL" id="EQD29881.1"/>
    </source>
</evidence>
<dbReference type="AlphaFoldDB" id="T0Y465"/>
<reference evidence="1" key="1">
    <citation type="submission" date="2013-08" db="EMBL/GenBank/DDBJ databases">
        <authorList>
            <person name="Mendez C."/>
            <person name="Richter M."/>
            <person name="Ferrer M."/>
            <person name="Sanchez J."/>
        </authorList>
    </citation>
    <scope>NUCLEOTIDE SEQUENCE</scope>
</reference>
<organism evidence="1">
    <name type="scientific">mine drainage metagenome</name>
    <dbReference type="NCBI Taxonomy" id="410659"/>
    <lineage>
        <taxon>unclassified sequences</taxon>
        <taxon>metagenomes</taxon>
        <taxon>ecological metagenomes</taxon>
    </lineage>
</organism>
<accession>T0Y465</accession>
<name>T0Y465_9ZZZZ</name>
<proteinExistence type="predicted"/>
<feature type="non-terminal residue" evidence="1">
    <location>
        <position position="57"/>
    </location>
</feature>